<evidence type="ECO:0000256" key="1">
    <source>
        <dbReference type="SAM" id="Phobius"/>
    </source>
</evidence>
<keyword evidence="1" id="KW-0472">Membrane</keyword>
<dbReference type="PANTHER" id="PTHR34980:SF2">
    <property type="entry name" value="INNER MEMBRANE PROTEIN YHAH-RELATED"/>
    <property type="match status" value="1"/>
</dbReference>
<sequence length="174" mass="19067">MLTAIRRGLRNAATFSGRTSRSDYWYFILFVFLGDIAAGFLDRAFFGTTVVETAPGRVDYRSTGPLAAIFSLAMLLPILSAGWRRMHDTGRSGLYLFYPLIVVIGIATFMGAMAGFSPLFAGDFRTVLESGSFVILAAAFFVFLLSPLIVLWWLTRASQDGTNAYGPNPHEVSS</sequence>
<dbReference type="Proteomes" id="UP000248916">
    <property type="component" value="Unassembled WGS sequence"/>
</dbReference>
<dbReference type="InterPro" id="IPR008523">
    <property type="entry name" value="DUF805"/>
</dbReference>
<dbReference type="Pfam" id="PF05656">
    <property type="entry name" value="DUF805"/>
    <property type="match status" value="1"/>
</dbReference>
<keyword evidence="3" id="KW-1185">Reference proteome</keyword>
<reference evidence="2 3" key="1">
    <citation type="submission" date="2018-06" db="EMBL/GenBank/DDBJ databases">
        <title>Genomic Encyclopedia of Archaeal and Bacterial Type Strains, Phase II (KMG-II): from individual species to whole genera.</title>
        <authorList>
            <person name="Goeker M."/>
        </authorList>
    </citation>
    <scope>NUCLEOTIDE SEQUENCE [LARGE SCALE GENOMIC DNA]</scope>
    <source>
        <strain evidence="2 3">DSM 22009</strain>
    </source>
</reference>
<comment type="caution">
    <text evidence="2">The sequence shown here is derived from an EMBL/GenBank/DDBJ whole genome shotgun (WGS) entry which is preliminary data.</text>
</comment>
<name>A0A2W7NY83_9RHOB</name>
<evidence type="ECO:0000313" key="3">
    <source>
        <dbReference type="Proteomes" id="UP000248916"/>
    </source>
</evidence>
<dbReference type="EMBL" id="QKZL01000003">
    <property type="protein sequence ID" value="PZX18236.1"/>
    <property type="molecule type" value="Genomic_DNA"/>
</dbReference>
<keyword evidence="1" id="KW-1133">Transmembrane helix</keyword>
<feature type="transmembrane region" description="Helical" evidence="1">
    <location>
        <begin position="133"/>
        <end position="154"/>
    </location>
</feature>
<feature type="transmembrane region" description="Helical" evidence="1">
    <location>
        <begin position="66"/>
        <end position="83"/>
    </location>
</feature>
<dbReference type="AlphaFoldDB" id="A0A2W7NY83"/>
<organism evidence="2 3">
    <name type="scientific">Palleronia aestuarii</name>
    <dbReference type="NCBI Taxonomy" id="568105"/>
    <lineage>
        <taxon>Bacteria</taxon>
        <taxon>Pseudomonadati</taxon>
        <taxon>Pseudomonadota</taxon>
        <taxon>Alphaproteobacteria</taxon>
        <taxon>Rhodobacterales</taxon>
        <taxon>Roseobacteraceae</taxon>
        <taxon>Palleronia</taxon>
    </lineage>
</organism>
<feature type="transmembrane region" description="Helical" evidence="1">
    <location>
        <begin position="95"/>
        <end position="121"/>
    </location>
</feature>
<keyword evidence="1" id="KW-0812">Transmembrane</keyword>
<dbReference type="OrthoDB" id="9812349at2"/>
<protein>
    <submittedName>
        <fullName evidence="2">Uncharacterized protein DUF805</fullName>
    </submittedName>
</protein>
<feature type="transmembrane region" description="Helical" evidence="1">
    <location>
        <begin position="24"/>
        <end position="46"/>
    </location>
</feature>
<accession>A0A2W7NY83</accession>
<evidence type="ECO:0000313" key="2">
    <source>
        <dbReference type="EMBL" id="PZX18236.1"/>
    </source>
</evidence>
<proteinExistence type="predicted"/>
<dbReference type="RefSeq" id="WP_111536061.1">
    <property type="nucleotide sequence ID" value="NZ_QKZL01000003.1"/>
</dbReference>
<dbReference type="PANTHER" id="PTHR34980">
    <property type="entry name" value="INNER MEMBRANE PROTEIN-RELATED-RELATED"/>
    <property type="match status" value="1"/>
</dbReference>
<dbReference type="GO" id="GO:0005886">
    <property type="term" value="C:plasma membrane"/>
    <property type="evidence" value="ECO:0007669"/>
    <property type="project" value="TreeGrafter"/>
</dbReference>
<gene>
    <name evidence="2" type="ORF">LX81_00865</name>
</gene>